<dbReference type="EMBL" id="BLXT01004769">
    <property type="protein sequence ID" value="GFO17288.1"/>
    <property type="molecule type" value="Genomic_DNA"/>
</dbReference>
<organism evidence="2 3">
    <name type="scientific">Plakobranchus ocellatus</name>
    <dbReference type="NCBI Taxonomy" id="259542"/>
    <lineage>
        <taxon>Eukaryota</taxon>
        <taxon>Metazoa</taxon>
        <taxon>Spiralia</taxon>
        <taxon>Lophotrochozoa</taxon>
        <taxon>Mollusca</taxon>
        <taxon>Gastropoda</taxon>
        <taxon>Heterobranchia</taxon>
        <taxon>Euthyneura</taxon>
        <taxon>Panpulmonata</taxon>
        <taxon>Sacoglossa</taxon>
        <taxon>Placobranchoidea</taxon>
        <taxon>Plakobranchidae</taxon>
        <taxon>Plakobranchus</taxon>
    </lineage>
</organism>
<keyword evidence="3" id="KW-1185">Reference proteome</keyword>
<protein>
    <submittedName>
        <fullName evidence="2">Uncharacterized protein</fullName>
    </submittedName>
</protein>
<proteinExistence type="predicted"/>
<accession>A0AAV4BCK7</accession>
<dbReference type="AlphaFoldDB" id="A0AAV4BCK7"/>
<name>A0AAV4BCK7_9GAST</name>
<comment type="caution">
    <text evidence="2">The sequence shown here is derived from an EMBL/GenBank/DDBJ whole genome shotgun (WGS) entry which is preliminary data.</text>
</comment>
<evidence type="ECO:0000256" key="1">
    <source>
        <dbReference type="SAM" id="MobiDB-lite"/>
    </source>
</evidence>
<evidence type="ECO:0000313" key="2">
    <source>
        <dbReference type="EMBL" id="GFO17288.1"/>
    </source>
</evidence>
<dbReference type="Proteomes" id="UP000735302">
    <property type="component" value="Unassembled WGS sequence"/>
</dbReference>
<sequence>MSDFEDSDVAKGNRHVQGVEFDDGSDDSRLNFDENNSDRDQIVAVQLYGWVIQVVEQLKFLCIFHLVYENKECI</sequence>
<evidence type="ECO:0000313" key="3">
    <source>
        <dbReference type="Proteomes" id="UP000735302"/>
    </source>
</evidence>
<gene>
    <name evidence="2" type="ORF">PoB_004379300</name>
</gene>
<reference evidence="2 3" key="1">
    <citation type="journal article" date="2021" name="Elife">
        <title>Chloroplast acquisition without the gene transfer in kleptoplastic sea slugs, Plakobranchus ocellatus.</title>
        <authorList>
            <person name="Maeda T."/>
            <person name="Takahashi S."/>
            <person name="Yoshida T."/>
            <person name="Shimamura S."/>
            <person name="Takaki Y."/>
            <person name="Nagai Y."/>
            <person name="Toyoda A."/>
            <person name="Suzuki Y."/>
            <person name="Arimoto A."/>
            <person name="Ishii H."/>
            <person name="Satoh N."/>
            <person name="Nishiyama T."/>
            <person name="Hasebe M."/>
            <person name="Maruyama T."/>
            <person name="Minagawa J."/>
            <person name="Obokata J."/>
            <person name="Shigenobu S."/>
        </authorList>
    </citation>
    <scope>NUCLEOTIDE SEQUENCE [LARGE SCALE GENOMIC DNA]</scope>
</reference>
<feature type="region of interest" description="Disordered" evidence="1">
    <location>
        <begin position="1"/>
        <end position="34"/>
    </location>
</feature>